<proteinExistence type="predicted"/>
<gene>
    <name evidence="2" type="ORF">DFP72DRAFT_1064531</name>
    <name evidence="3" type="ORF">DFP72DRAFT_1064541</name>
</gene>
<keyword evidence="4" id="KW-1185">Reference proteome</keyword>
<comment type="caution">
    <text evidence="3">The sequence shown here is derived from an EMBL/GenBank/DDBJ whole genome shotgun (WGS) entry which is preliminary data.</text>
</comment>
<dbReference type="Proteomes" id="UP000521943">
    <property type="component" value="Unassembled WGS sequence"/>
</dbReference>
<dbReference type="AlphaFoldDB" id="A0A8H6I521"/>
<protein>
    <submittedName>
        <fullName evidence="3">Uncharacterized protein</fullName>
    </submittedName>
</protein>
<feature type="region of interest" description="Disordered" evidence="1">
    <location>
        <begin position="321"/>
        <end position="362"/>
    </location>
</feature>
<evidence type="ECO:0000313" key="2">
    <source>
        <dbReference type="EMBL" id="KAF6759034.1"/>
    </source>
</evidence>
<dbReference type="EMBL" id="JACGCI010000017">
    <property type="protein sequence ID" value="KAF6759045.1"/>
    <property type="molecule type" value="Genomic_DNA"/>
</dbReference>
<name>A0A8H6I521_9AGAR</name>
<evidence type="ECO:0000313" key="3">
    <source>
        <dbReference type="EMBL" id="KAF6759045.1"/>
    </source>
</evidence>
<reference evidence="3 4" key="1">
    <citation type="submission" date="2020-07" db="EMBL/GenBank/DDBJ databases">
        <title>Comparative genomics of pyrophilous fungi reveals a link between fire events and developmental genes.</title>
        <authorList>
            <consortium name="DOE Joint Genome Institute"/>
            <person name="Steindorff A.S."/>
            <person name="Carver A."/>
            <person name="Calhoun S."/>
            <person name="Stillman K."/>
            <person name="Liu H."/>
            <person name="Lipzen A."/>
            <person name="Pangilinan J."/>
            <person name="Labutti K."/>
            <person name="Bruns T.D."/>
            <person name="Grigoriev I.V."/>
        </authorList>
    </citation>
    <scope>NUCLEOTIDE SEQUENCE [LARGE SCALE GENOMIC DNA]</scope>
    <source>
        <strain evidence="3 4">CBS 144469</strain>
    </source>
</reference>
<dbReference type="EMBL" id="JACGCI010000017">
    <property type="protein sequence ID" value="KAF6759034.1"/>
    <property type="molecule type" value="Genomic_DNA"/>
</dbReference>
<evidence type="ECO:0000256" key="1">
    <source>
        <dbReference type="SAM" id="MobiDB-lite"/>
    </source>
</evidence>
<organism evidence="3 4">
    <name type="scientific">Ephemerocybe angulata</name>
    <dbReference type="NCBI Taxonomy" id="980116"/>
    <lineage>
        <taxon>Eukaryota</taxon>
        <taxon>Fungi</taxon>
        <taxon>Dikarya</taxon>
        <taxon>Basidiomycota</taxon>
        <taxon>Agaricomycotina</taxon>
        <taxon>Agaricomycetes</taxon>
        <taxon>Agaricomycetidae</taxon>
        <taxon>Agaricales</taxon>
        <taxon>Agaricineae</taxon>
        <taxon>Psathyrellaceae</taxon>
        <taxon>Ephemerocybe</taxon>
    </lineage>
</organism>
<sequence>MAERALLPSFFLQSDSEPLVWSETPASAGSGICRAVQLGGTSIEPASVALLVINKAICDGDPFLLVEDKERPSTMIEFKGSKLEAHFWTIIGAGDCAGIEWVWAPIRFQSRCLKIESPVFGLGLCSSQPGFAVLQLTVNLKPPWSAPHRPMGAIHHRSTLSNSPEMAVESGLLSRYANPTSLPSMDLAHVPSANRLVDINNDALVAQDILDLLYPTLFSSGPSHVSVLIHFIADCFAIWEPTLTVPSIRISRSAILAPLIPPRSHPVTLMTPSCSSLQTSRHPDGASLQIVGMRREGGGPSSEQPPAKGFYPVEASKEDSASNLAKMPPLADNGMSLGRPEERCHFPDANKEKSKGTNPRSRLYVTKGGELITVVHIRFHLVVSFPSHNPPILNDAFCQILRAMEVSRGHKLQLTAGAAMILERVTLPATLRPPPGPGHSGWRCRLLLWRKDQDAFAGESEYVVLATLIPTKDENYKCEYFLFPGYVYTFELLGGGESVHISGRFPADMKVPNSRYPDTTFRPLAGKICRHQTRRFFRPAFPASAGSAFRTGYGFTSDEVYILGAPSPVASHILSAHVASPTVAYLPPADPPQSAQLPLNLSLRISADIEI</sequence>
<accession>A0A8H6I521</accession>
<feature type="compositionally biased region" description="Basic and acidic residues" evidence="1">
    <location>
        <begin position="339"/>
        <end position="355"/>
    </location>
</feature>
<evidence type="ECO:0000313" key="4">
    <source>
        <dbReference type="Proteomes" id="UP000521943"/>
    </source>
</evidence>